<evidence type="ECO:0000256" key="1">
    <source>
        <dbReference type="SAM" id="MobiDB-lite"/>
    </source>
</evidence>
<dbReference type="SUPFAM" id="SSF50494">
    <property type="entry name" value="Trypsin-like serine proteases"/>
    <property type="match status" value="1"/>
</dbReference>
<sequence length="312" mass="32341">MGRKLKVVSAILTVAVLSSCSDQGQLSPELYAVLSAAATAQPTAEPTAQPTAEPTVEPGGDLPTTVSSSAPVDDDRIPTLAEHLSSERYQADLLGGAVTQGMQGEVRDYTAFPLTTPGETLDVVRADTGESVKCTLGALAERNGQRVLVTAGHCGVEGSVYRDDTSLGDRRIGTTVVSEYRGDPVGPTYTDVSDFSIISTADKGVGYDPRIAGKYSVTGVADSDTIEPGTEICKFGSRTGETCGEVLALTDTYIRAGTYSVGGDSGSPAYIKTGPDTALLVGFLSSSPGDSDYVTDFALADAIFLRYGLTVP</sequence>
<dbReference type="PROSITE" id="PS51257">
    <property type="entry name" value="PROKAR_LIPOPROTEIN"/>
    <property type="match status" value="1"/>
</dbReference>
<feature type="region of interest" description="Disordered" evidence="1">
    <location>
        <begin position="42"/>
        <end position="74"/>
    </location>
</feature>
<evidence type="ECO:0008006" key="4">
    <source>
        <dbReference type="Google" id="ProtNLM"/>
    </source>
</evidence>
<dbReference type="Gene3D" id="2.40.10.10">
    <property type="entry name" value="Trypsin-like serine proteases"/>
    <property type="match status" value="2"/>
</dbReference>
<protein>
    <recommendedName>
        <fullName evidence="4">Peptidase S1 domain-containing protein</fullName>
    </recommendedName>
</protein>
<dbReference type="EMBL" id="CP024988">
    <property type="protein sequence ID" value="AWT26955.1"/>
    <property type="molecule type" value="Genomic_DNA"/>
</dbReference>
<evidence type="ECO:0000313" key="2">
    <source>
        <dbReference type="EMBL" id="AWT26955.1"/>
    </source>
</evidence>
<dbReference type="KEGG" id="cpre:Csp1_22040"/>
<proteinExistence type="predicted"/>
<organism evidence="2 3">
    <name type="scientific">Corynebacterium provencense</name>
    <dbReference type="NCBI Taxonomy" id="1737425"/>
    <lineage>
        <taxon>Bacteria</taxon>
        <taxon>Bacillati</taxon>
        <taxon>Actinomycetota</taxon>
        <taxon>Actinomycetes</taxon>
        <taxon>Mycobacteriales</taxon>
        <taxon>Corynebacteriaceae</taxon>
        <taxon>Corynebacterium</taxon>
    </lineage>
</organism>
<name>A0A2Z3YNM2_9CORY</name>
<dbReference type="AlphaFoldDB" id="A0A2Z3YNM2"/>
<gene>
    <name evidence="2" type="ORF">Csp1_22040</name>
</gene>
<dbReference type="InterPro" id="IPR043504">
    <property type="entry name" value="Peptidase_S1_PA_chymotrypsin"/>
</dbReference>
<dbReference type="InterPro" id="IPR009003">
    <property type="entry name" value="Peptidase_S1_PA"/>
</dbReference>
<accession>A0A2Z3YNM2</accession>
<feature type="compositionally biased region" description="Low complexity" evidence="1">
    <location>
        <begin position="42"/>
        <end position="55"/>
    </location>
</feature>
<dbReference type="Proteomes" id="UP000247696">
    <property type="component" value="Chromosome"/>
</dbReference>
<dbReference type="OrthoDB" id="4411800at2"/>
<evidence type="ECO:0000313" key="3">
    <source>
        <dbReference type="Proteomes" id="UP000247696"/>
    </source>
</evidence>
<dbReference type="RefSeq" id="WP_110481976.1">
    <property type="nucleotide sequence ID" value="NZ_CP024988.1"/>
</dbReference>
<keyword evidence="3" id="KW-1185">Reference proteome</keyword>
<reference evidence="3" key="1">
    <citation type="submission" date="2017-11" db="EMBL/GenBank/DDBJ databases">
        <title>Otitis media/interna in a cat caused by the recently described species Corynebacterium provencense.</title>
        <authorList>
            <person name="Kittl S."/>
            <person name="Brodard I."/>
            <person name="Rychener L."/>
            <person name="Jores J."/>
            <person name="Roosje P."/>
            <person name="Gobeli Brawand S."/>
        </authorList>
    </citation>
    <scope>NUCLEOTIDE SEQUENCE [LARGE SCALE GENOMIC DNA]</scope>
    <source>
        <strain evidence="3">17KM38</strain>
    </source>
</reference>
<dbReference type="STRING" id="1737425.GCA_900049755_01135"/>